<keyword evidence="1" id="KW-0808">Transferase</keyword>
<dbReference type="SUPFAM" id="SSF52540">
    <property type="entry name" value="P-loop containing nucleoside triphosphate hydrolases"/>
    <property type="match status" value="1"/>
</dbReference>
<dbReference type="STRING" id="392015.SAMN05421543_1013"/>
<name>A0A1I7F0U7_9BACL</name>
<proteinExistence type="predicted"/>
<keyword evidence="2" id="KW-1185">Reference proteome</keyword>
<sequence length="190" mass="22155">MTNALVSVEPARMSKEGLSVRKVAIIGSPGAGKSTFARRLGDITGIEVYHLDRLFWKPGWVGTPREEWKTLQQQLIQNESWIMDGHYGATMDIRIQAADTVIFLDFPRRVCLWRIAKRVIRYRGQIRPDMAEGCPEKVDFDFIRYAWGFRRREQARIVQRLEEARREGKQVVRLSTRQQVERYLAGLQSF</sequence>
<keyword evidence="1" id="KW-0418">Kinase</keyword>
<reference evidence="2" key="1">
    <citation type="submission" date="2016-10" db="EMBL/GenBank/DDBJ databases">
        <authorList>
            <person name="Varghese N."/>
        </authorList>
    </citation>
    <scope>NUCLEOTIDE SEQUENCE [LARGE SCALE GENOMIC DNA]</scope>
    <source>
        <strain evidence="2">DSM 17980</strain>
    </source>
</reference>
<organism evidence="1 2">
    <name type="scientific">Alicyclobacillus macrosporangiidus</name>
    <dbReference type="NCBI Taxonomy" id="392015"/>
    <lineage>
        <taxon>Bacteria</taxon>
        <taxon>Bacillati</taxon>
        <taxon>Bacillota</taxon>
        <taxon>Bacilli</taxon>
        <taxon>Bacillales</taxon>
        <taxon>Alicyclobacillaceae</taxon>
        <taxon>Alicyclobacillus</taxon>
    </lineage>
</organism>
<dbReference type="EMBL" id="FPBV01000001">
    <property type="protein sequence ID" value="SFU29822.1"/>
    <property type="molecule type" value="Genomic_DNA"/>
</dbReference>
<dbReference type="GO" id="GO:0016301">
    <property type="term" value="F:kinase activity"/>
    <property type="evidence" value="ECO:0007669"/>
    <property type="project" value="UniProtKB-KW"/>
</dbReference>
<dbReference type="PANTHER" id="PTHR37816">
    <property type="entry name" value="YALI0E33011P"/>
    <property type="match status" value="1"/>
</dbReference>
<gene>
    <name evidence="1" type="ORF">SAMN05421543_1013</name>
</gene>
<evidence type="ECO:0000313" key="1">
    <source>
        <dbReference type="EMBL" id="SFU29822.1"/>
    </source>
</evidence>
<dbReference type="AlphaFoldDB" id="A0A1I7F0U7"/>
<dbReference type="Proteomes" id="UP000183508">
    <property type="component" value="Unassembled WGS sequence"/>
</dbReference>
<dbReference type="PANTHER" id="PTHR37816:SF3">
    <property type="entry name" value="MODULATES DNA TOPOLOGY"/>
    <property type="match status" value="1"/>
</dbReference>
<protein>
    <submittedName>
        <fullName evidence="1">Adenylate kinase</fullName>
    </submittedName>
</protein>
<dbReference type="NCBIfam" id="NF005994">
    <property type="entry name" value="PRK08118.1"/>
    <property type="match status" value="1"/>
</dbReference>
<dbReference type="InterPro" id="IPR052922">
    <property type="entry name" value="Cytidylate_Kinase-2"/>
</dbReference>
<dbReference type="InterPro" id="IPR027417">
    <property type="entry name" value="P-loop_NTPase"/>
</dbReference>
<dbReference type="Gene3D" id="3.40.50.300">
    <property type="entry name" value="P-loop containing nucleotide triphosphate hydrolases"/>
    <property type="match status" value="1"/>
</dbReference>
<evidence type="ECO:0000313" key="2">
    <source>
        <dbReference type="Proteomes" id="UP000183508"/>
    </source>
</evidence>
<accession>A0A1I7F0U7</accession>